<dbReference type="Pfam" id="PF18143">
    <property type="entry name" value="HAD_SAK_2"/>
    <property type="match status" value="1"/>
</dbReference>
<evidence type="ECO:0000313" key="1">
    <source>
        <dbReference type="EMBL" id="QXI11489.1"/>
    </source>
</evidence>
<evidence type="ECO:0000313" key="2">
    <source>
        <dbReference type="Proteomes" id="UP000627092"/>
    </source>
</evidence>
<organism evidence="1 2">
    <name type="scientific">Pseudomonas zeae</name>
    <dbReference type="NCBI Taxonomy" id="2745510"/>
    <lineage>
        <taxon>Bacteria</taxon>
        <taxon>Pseudomonadati</taxon>
        <taxon>Pseudomonadota</taxon>
        <taxon>Gammaproteobacteria</taxon>
        <taxon>Pseudomonadales</taxon>
        <taxon>Pseudomonadaceae</taxon>
        <taxon>Pseudomonas</taxon>
    </lineage>
</organism>
<dbReference type="Proteomes" id="UP000627092">
    <property type="component" value="Chromosome"/>
</dbReference>
<protein>
    <submittedName>
        <fullName evidence="1">Uncharacterized protein</fullName>
    </submittedName>
</protein>
<sequence>MIIFLDIDGVLHPLFPRRDRPPSESEPLAYLPRFSAVLRDFPSTKVVISSTWRVRRTLDELRSLFPQDLQSQIIGATPSFPDSRRPGGREAEAMSWLDSHPEHKSWIALDDCAVCWFSMSKLIFCNDGFRSEEDAQLRCALSYELLDS</sequence>
<reference evidence="1" key="1">
    <citation type="journal article" date="2020" name="Microorganisms">
        <title>Reliable Identification of Environmental Pseudomonas Isolates Using the rpoD Gene.</title>
        <authorList>
            <consortium name="The Broad Institute Genome Sequencing Platform"/>
            <person name="Girard L."/>
            <person name="Lood C."/>
            <person name="Rokni-Zadeh H."/>
            <person name="van Noort V."/>
            <person name="Lavigne R."/>
            <person name="De Mot R."/>
        </authorList>
    </citation>
    <scope>NUCLEOTIDE SEQUENCE</scope>
    <source>
        <strain evidence="1">OE 48.2</strain>
    </source>
</reference>
<gene>
    <name evidence="1" type="ORF">HU754_027535</name>
</gene>
<dbReference type="EMBL" id="CP077090">
    <property type="protein sequence ID" value="QXI11489.1"/>
    <property type="molecule type" value="Genomic_DNA"/>
</dbReference>
<dbReference type="KEGG" id="pze:HU754_027535"/>
<proteinExistence type="predicted"/>
<accession>A0A9E6NPJ3</accession>
<name>A0A9E6NPJ3_9PSED</name>
<reference evidence="1" key="2">
    <citation type="journal article" date="2021" name="Microorganisms">
        <title>The Ever-Expanding Pseudomonas Genus: Description of 43 New Species and Partition of the Pseudomonas putida Group.</title>
        <authorList>
            <person name="Girard L."/>
            <person name="Lood C."/>
            <person name="Hofte M."/>
            <person name="Vandamme P."/>
            <person name="Rokni-Zadeh H."/>
            <person name="van Noort V."/>
            <person name="Lavigne R."/>
            <person name="De Mot R."/>
        </authorList>
    </citation>
    <scope>NUCLEOTIDE SEQUENCE</scope>
    <source>
        <strain evidence="1">OE 48.2</strain>
    </source>
</reference>
<dbReference type="AlphaFoldDB" id="A0A9E6NPJ3"/>
<dbReference type="RefSeq" id="WP_186619926.1">
    <property type="nucleotide sequence ID" value="NZ_CP077090.1"/>
</dbReference>